<dbReference type="EMBL" id="SODV01000002">
    <property type="protein sequence ID" value="TDW96560.1"/>
    <property type="molecule type" value="Genomic_DNA"/>
</dbReference>
<feature type="transmembrane region" description="Helical" evidence="2">
    <location>
        <begin position="59"/>
        <end position="77"/>
    </location>
</feature>
<feature type="region of interest" description="Disordered" evidence="1">
    <location>
        <begin position="1"/>
        <end position="29"/>
    </location>
</feature>
<reference evidence="3 4" key="1">
    <citation type="submission" date="2019-03" db="EMBL/GenBank/DDBJ databases">
        <title>Genomic Encyclopedia of Type Strains, Phase IV (KMG-IV): sequencing the most valuable type-strain genomes for metagenomic binning, comparative biology and taxonomic classification.</title>
        <authorList>
            <person name="Goeker M."/>
        </authorList>
    </citation>
    <scope>NUCLEOTIDE SEQUENCE [LARGE SCALE GENOMIC DNA]</scope>
    <source>
        <strain evidence="3 4">DSM 100059</strain>
    </source>
</reference>
<gene>
    <name evidence="3" type="ORF">EDB95_4391</name>
</gene>
<evidence type="ECO:0000313" key="4">
    <source>
        <dbReference type="Proteomes" id="UP000294498"/>
    </source>
</evidence>
<keyword evidence="2" id="KW-0812">Transmembrane</keyword>
<dbReference type="AlphaFoldDB" id="A0A4R8DHZ2"/>
<dbReference type="Pfam" id="PF14362">
    <property type="entry name" value="DUF4407"/>
    <property type="match status" value="1"/>
</dbReference>
<keyword evidence="4" id="KW-1185">Reference proteome</keyword>
<dbReference type="RefSeq" id="WP_133997208.1">
    <property type="nucleotide sequence ID" value="NZ_SODV01000002.1"/>
</dbReference>
<protein>
    <submittedName>
        <fullName evidence="3">Uncharacterized protein DUF4407</fullName>
    </submittedName>
</protein>
<accession>A0A4R8DHZ2</accession>
<dbReference type="InterPro" id="IPR025519">
    <property type="entry name" value="DUF4407"/>
</dbReference>
<proteinExistence type="predicted"/>
<organism evidence="3 4">
    <name type="scientific">Dinghuibacter silviterrae</name>
    <dbReference type="NCBI Taxonomy" id="1539049"/>
    <lineage>
        <taxon>Bacteria</taxon>
        <taxon>Pseudomonadati</taxon>
        <taxon>Bacteroidota</taxon>
        <taxon>Chitinophagia</taxon>
        <taxon>Chitinophagales</taxon>
        <taxon>Chitinophagaceae</taxon>
        <taxon>Dinghuibacter</taxon>
    </lineage>
</organism>
<evidence type="ECO:0000256" key="2">
    <source>
        <dbReference type="SAM" id="Phobius"/>
    </source>
</evidence>
<dbReference type="Proteomes" id="UP000294498">
    <property type="component" value="Unassembled WGS sequence"/>
</dbReference>
<comment type="caution">
    <text evidence="3">The sequence shown here is derived from an EMBL/GenBank/DDBJ whole genome shotgun (WGS) entry which is preliminary data.</text>
</comment>
<dbReference type="OrthoDB" id="646640at2"/>
<sequence length="411" mass="46192">MDGNNISLRERAERSSKNPPFGQPPIRKEEPDGFSRFLWWLATVDADVMRECNAEKERYRIIGMSVLITWMFATLAWGYFFSTIIDDELIVGALAVFFGLAILAIDRNLIAAMGKSGSWLPVVFRLALALTIGLFLSQPIVLMLFQKDIQSQMALNKEKKLETFRQQLTTLNAPLVADYQTHIKALQQQEAAGADQVKFLKDGYIKETDGTGGSGKIGEAAVARVKKQEYLKSQDAQDQLLRQNDPQIALYQSKLDTIEAQNKVKEQDYSANLSNGFLAQVEALSDLLKEHAPLRTRYQLIILIITLIEVMPVLSKLLLPKGEYEARLAQATELGVYRAGLASEREKELEAYYAEKSLEADKASVDQFFEDSRTAKEQMGKTVVGGSEGQSYSQLWKKFRRQVLSSRSGSR</sequence>
<feature type="transmembrane region" description="Helical" evidence="2">
    <location>
        <begin position="89"/>
        <end position="110"/>
    </location>
</feature>
<feature type="transmembrane region" description="Helical" evidence="2">
    <location>
        <begin position="122"/>
        <end position="145"/>
    </location>
</feature>
<keyword evidence="2" id="KW-0472">Membrane</keyword>
<keyword evidence="2" id="KW-1133">Transmembrane helix</keyword>
<evidence type="ECO:0000313" key="3">
    <source>
        <dbReference type="EMBL" id="TDW96560.1"/>
    </source>
</evidence>
<evidence type="ECO:0000256" key="1">
    <source>
        <dbReference type="SAM" id="MobiDB-lite"/>
    </source>
</evidence>
<name>A0A4R8DHZ2_9BACT</name>